<dbReference type="InterPro" id="IPR052162">
    <property type="entry name" value="Sensor_kinase/Photoreceptor"/>
</dbReference>
<dbReference type="SMART" id="SM00388">
    <property type="entry name" value="HisKA"/>
    <property type="match status" value="1"/>
</dbReference>
<dbReference type="PROSITE" id="PS50109">
    <property type="entry name" value="HIS_KIN"/>
    <property type="match status" value="1"/>
</dbReference>
<dbReference type="Gene3D" id="1.10.287.130">
    <property type="match status" value="1"/>
</dbReference>
<keyword evidence="8" id="KW-0812">Transmembrane</keyword>
<dbReference type="SMART" id="SM00065">
    <property type="entry name" value="GAF"/>
    <property type="match status" value="2"/>
</dbReference>
<dbReference type="SUPFAM" id="SSF55785">
    <property type="entry name" value="PYP-like sensor domain (PAS domain)"/>
    <property type="match status" value="4"/>
</dbReference>
<keyword evidence="6" id="KW-0597">Phosphoprotein</keyword>
<dbReference type="Pfam" id="PF08447">
    <property type="entry name" value="PAS_3"/>
    <property type="match status" value="3"/>
</dbReference>
<evidence type="ECO:0000256" key="6">
    <source>
        <dbReference type="ARBA" id="ARBA00022553"/>
    </source>
</evidence>
<keyword evidence="4" id="KW-1003">Cell membrane</keyword>
<dbReference type="SUPFAM" id="SSF55874">
    <property type="entry name" value="ATPase domain of HSP90 chaperone/DNA topoisomerase II/histidine kinase"/>
    <property type="match status" value="1"/>
</dbReference>
<name>A0A916WE44_9BURK</name>
<evidence type="ECO:0000256" key="7">
    <source>
        <dbReference type="ARBA" id="ARBA00022679"/>
    </source>
</evidence>
<dbReference type="SMART" id="SM00091">
    <property type="entry name" value="PAS"/>
    <property type="match status" value="4"/>
</dbReference>
<dbReference type="InterPro" id="IPR013767">
    <property type="entry name" value="PAS_fold"/>
</dbReference>
<dbReference type="SUPFAM" id="SSF55781">
    <property type="entry name" value="GAF domain-like"/>
    <property type="match status" value="2"/>
</dbReference>
<dbReference type="CDD" id="cd00082">
    <property type="entry name" value="HisKA"/>
    <property type="match status" value="1"/>
</dbReference>
<dbReference type="InterPro" id="IPR036890">
    <property type="entry name" value="HATPase_C_sf"/>
</dbReference>
<dbReference type="InterPro" id="IPR000014">
    <property type="entry name" value="PAS"/>
</dbReference>
<dbReference type="PROSITE" id="PS50113">
    <property type="entry name" value="PAC"/>
    <property type="match status" value="3"/>
</dbReference>
<dbReference type="PANTHER" id="PTHR43304:SF1">
    <property type="entry name" value="PAC DOMAIN-CONTAINING PROTEIN"/>
    <property type="match status" value="1"/>
</dbReference>
<evidence type="ECO:0000256" key="4">
    <source>
        <dbReference type="ARBA" id="ARBA00022475"/>
    </source>
</evidence>
<evidence type="ECO:0000256" key="8">
    <source>
        <dbReference type="ARBA" id="ARBA00022692"/>
    </source>
</evidence>
<dbReference type="PANTHER" id="PTHR43304">
    <property type="entry name" value="PHYTOCHROME-LIKE PROTEIN CPH1"/>
    <property type="match status" value="1"/>
</dbReference>
<feature type="region of interest" description="Disordered" evidence="14">
    <location>
        <begin position="1"/>
        <end position="30"/>
    </location>
</feature>
<dbReference type="PRINTS" id="PR00344">
    <property type="entry name" value="BCTRLSENSOR"/>
</dbReference>
<dbReference type="FunFam" id="3.30.450.20:FF:000099">
    <property type="entry name" value="Sensory box sensor histidine kinase"/>
    <property type="match status" value="1"/>
</dbReference>
<dbReference type="InterPro" id="IPR029016">
    <property type="entry name" value="GAF-like_dom_sf"/>
</dbReference>
<evidence type="ECO:0000259" key="15">
    <source>
        <dbReference type="PROSITE" id="PS50109"/>
    </source>
</evidence>
<dbReference type="FunFam" id="3.30.565.10:FF:000006">
    <property type="entry name" value="Sensor histidine kinase WalK"/>
    <property type="match status" value="1"/>
</dbReference>
<dbReference type="SMART" id="SM00086">
    <property type="entry name" value="PAC"/>
    <property type="match status" value="4"/>
</dbReference>
<dbReference type="InterPro" id="IPR003594">
    <property type="entry name" value="HATPase_dom"/>
</dbReference>
<dbReference type="NCBIfam" id="TIGR00229">
    <property type="entry name" value="sensory_box"/>
    <property type="match status" value="4"/>
</dbReference>
<comment type="caution">
    <text evidence="18">The sequence shown here is derived from an EMBL/GenBank/DDBJ whole genome shotgun (WGS) entry which is preliminary data.</text>
</comment>
<keyword evidence="12" id="KW-1133">Transmembrane helix</keyword>
<dbReference type="InterPro" id="IPR000700">
    <property type="entry name" value="PAS-assoc_C"/>
</dbReference>
<evidence type="ECO:0000256" key="11">
    <source>
        <dbReference type="ARBA" id="ARBA00022777"/>
    </source>
</evidence>
<evidence type="ECO:0000256" key="12">
    <source>
        <dbReference type="ARBA" id="ARBA00022989"/>
    </source>
</evidence>
<feature type="domain" description="PAC" evidence="17">
    <location>
        <begin position="112"/>
        <end position="164"/>
    </location>
</feature>
<reference evidence="18" key="1">
    <citation type="journal article" date="2014" name="Int. J. Syst. Evol. Microbiol.">
        <title>Complete genome sequence of Corynebacterium casei LMG S-19264T (=DSM 44701T), isolated from a smear-ripened cheese.</title>
        <authorList>
            <consortium name="US DOE Joint Genome Institute (JGI-PGF)"/>
            <person name="Walter F."/>
            <person name="Albersmeier A."/>
            <person name="Kalinowski J."/>
            <person name="Ruckert C."/>
        </authorList>
    </citation>
    <scope>NUCLEOTIDE SEQUENCE</scope>
    <source>
        <strain evidence="18">CGMCC 1.15322</strain>
    </source>
</reference>
<organism evidence="18 19">
    <name type="scientific">Polaromonas eurypsychrophila</name>
    <dbReference type="NCBI Taxonomy" id="1614635"/>
    <lineage>
        <taxon>Bacteria</taxon>
        <taxon>Pseudomonadati</taxon>
        <taxon>Pseudomonadota</taxon>
        <taxon>Betaproteobacteria</taxon>
        <taxon>Burkholderiales</taxon>
        <taxon>Comamonadaceae</taxon>
        <taxon>Polaromonas</taxon>
    </lineage>
</organism>
<feature type="compositionally biased region" description="Basic and acidic residues" evidence="14">
    <location>
        <begin position="1"/>
        <end position="17"/>
    </location>
</feature>
<evidence type="ECO:0000256" key="3">
    <source>
        <dbReference type="ARBA" id="ARBA00012438"/>
    </source>
</evidence>
<keyword evidence="11" id="KW-0418">Kinase</keyword>
<evidence type="ECO:0000256" key="2">
    <source>
        <dbReference type="ARBA" id="ARBA00004429"/>
    </source>
</evidence>
<dbReference type="Gene3D" id="3.30.450.40">
    <property type="match status" value="2"/>
</dbReference>
<dbReference type="EC" id="2.7.13.3" evidence="3"/>
<dbReference type="GO" id="GO:0005886">
    <property type="term" value="C:plasma membrane"/>
    <property type="evidence" value="ECO:0007669"/>
    <property type="project" value="UniProtKB-SubCell"/>
</dbReference>
<dbReference type="InterPro" id="IPR001610">
    <property type="entry name" value="PAC"/>
</dbReference>
<dbReference type="InterPro" id="IPR035965">
    <property type="entry name" value="PAS-like_dom_sf"/>
</dbReference>
<keyword evidence="19" id="KW-1185">Reference proteome</keyword>
<protein>
    <recommendedName>
        <fullName evidence="3">histidine kinase</fullName>
        <ecNumber evidence="3">2.7.13.3</ecNumber>
    </recommendedName>
</protein>
<keyword evidence="13" id="KW-0472">Membrane</keyword>
<feature type="domain" description="PAC" evidence="17">
    <location>
        <begin position="449"/>
        <end position="501"/>
    </location>
</feature>
<dbReference type="PROSITE" id="PS50112">
    <property type="entry name" value="PAS"/>
    <property type="match status" value="4"/>
</dbReference>
<keyword evidence="5" id="KW-0997">Cell inner membrane</keyword>
<dbReference type="InterPro" id="IPR036097">
    <property type="entry name" value="HisK_dim/P_sf"/>
</dbReference>
<dbReference type="EMBL" id="BMIG01000002">
    <property type="protein sequence ID" value="GGA90263.1"/>
    <property type="molecule type" value="Genomic_DNA"/>
</dbReference>
<reference evidence="18" key="2">
    <citation type="submission" date="2020-09" db="EMBL/GenBank/DDBJ databases">
        <authorList>
            <person name="Sun Q."/>
            <person name="Zhou Y."/>
        </authorList>
    </citation>
    <scope>NUCLEOTIDE SEQUENCE</scope>
    <source>
        <strain evidence="18">CGMCC 1.15322</strain>
    </source>
</reference>
<keyword evidence="7" id="KW-0808">Transferase</keyword>
<dbReference type="InterPro" id="IPR003018">
    <property type="entry name" value="GAF"/>
</dbReference>
<dbReference type="Pfam" id="PF00989">
    <property type="entry name" value="PAS"/>
    <property type="match status" value="1"/>
</dbReference>
<feature type="domain" description="PAS" evidence="16">
    <location>
        <begin position="374"/>
        <end position="445"/>
    </location>
</feature>
<dbReference type="GO" id="GO:0006355">
    <property type="term" value="P:regulation of DNA-templated transcription"/>
    <property type="evidence" value="ECO:0007669"/>
    <property type="project" value="InterPro"/>
</dbReference>
<dbReference type="AlphaFoldDB" id="A0A916WE44"/>
<dbReference type="GO" id="GO:0000166">
    <property type="term" value="F:nucleotide binding"/>
    <property type="evidence" value="ECO:0007669"/>
    <property type="project" value="UniProtKB-KW"/>
</dbReference>
<feature type="domain" description="Histidine kinase" evidence="15">
    <location>
        <begin position="957"/>
        <end position="1169"/>
    </location>
</feature>
<dbReference type="SMART" id="SM00387">
    <property type="entry name" value="HATPase_c"/>
    <property type="match status" value="1"/>
</dbReference>
<dbReference type="Pfam" id="PF00512">
    <property type="entry name" value="HisKA"/>
    <property type="match status" value="1"/>
</dbReference>
<evidence type="ECO:0000313" key="19">
    <source>
        <dbReference type="Proteomes" id="UP000620596"/>
    </source>
</evidence>
<feature type="domain" description="PAS" evidence="16">
    <location>
        <begin position="821"/>
        <end position="892"/>
    </location>
</feature>
<comment type="subcellular location">
    <subcellularLocation>
        <location evidence="2">Cell inner membrane</location>
        <topology evidence="2">Multi-pass membrane protein</topology>
    </subcellularLocation>
</comment>
<evidence type="ECO:0000259" key="16">
    <source>
        <dbReference type="PROSITE" id="PS50112"/>
    </source>
</evidence>
<dbReference type="InterPro" id="IPR013655">
    <property type="entry name" value="PAS_fold_3"/>
</dbReference>
<dbReference type="InterPro" id="IPR003661">
    <property type="entry name" value="HisK_dim/P_dom"/>
</dbReference>
<dbReference type="GO" id="GO:0000155">
    <property type="term" value="F:phosphorelay sensor kinase activity"/>
    <property type="evidence" value="ECO:0007669"/>
    <property type="project" value="InterPro"/>
</dbReference>
<gene>
    <name evidence="18" type="ORF">GCM10011496_08930</name>
</gene>
<dbReference type="Proteomes" id="UP000620596">
    <property type="component" value="Unassembled WGS sequence"/>
</dbReference>
<dbReference type="InterPro" id="IPR004358">
    <property type="entry name" value="Sig_transdc_His_kin-like_C"/>
</dbReference>
<dbReference type="InterPro" id="IPR005467">
    <property type="entry name" value="His_kinase_dom"/>
</dbReference>
<dbReference type="Pfam" id="PF02518">
    <property type="entry name" value="HATPase_c"/>
    <property type="match status" value="1"/>
</dbReference>
<feature type="compositionally biased region" description="Low complexity" evidence="14">
    <location>
        <begin position="18"/>
        <end position="28"/>
    </location>
</feature>
<comment type="catalytic activity">
    <reaction evidence="1">
        <text>ATP + protein L-histidine = ADP + protein N-phospho-L-histidine.</text>
        <dbReference type="EC" id="2.7.13.3"/>
    </reaction>
</comment>
<evidence type="ECO:0000259" key="17">
    <source>
        <dbReference type="PROSITE" id="PS50113"/>
    </source>
</evidence>
<keyword evidence="9" id="KW-0677">Repeat</keyword>
<dbReference type="Gene3D" id="3.30.450.20">
    <property type="entry name" value="PAS domain"/>
    <property type="match status" value="4"/>
</dbReference>
<evidence type="ECO:0000256" key="13">
    <source>
        <dbReference type="ARBA" id="ARBA00023136"/>
    </source>
</evidence>
<evidence type="ECO:0000256" key="10">
    <source>
        <dbReference type="ARBA" id="ARBA00022741"/>
    </source>
</evidence>
<evidence type="ECO:0000256" key="9">
    <source>
        <dbReference type="ARBA" id="ARBA00022737"/>
    </source>
</evidence>
<feature type="domain" description="PAS" evidence="16">
    <location>
        <begin position="34"/>
        <end position="109"/>
    </location>
</feature>
<dbReference type="CDD" id="cd00130">
    <property type="entry name" value="PAS"/>
    <property type="match status" value="4"/>
</dbReference>
<sequence>MTISHSDRPQPPGRHEASSSSPVAAPSPGLHGENALSLNRLLDNLPGMVYRCLNDADWTMNFVSSGALALTGYSPEMLTGVHGVRFGDLIHPEDRQAVQTDVQDAVRQGDAFRLTYRIVTADGGIKWVWEQGIPVCSANGELLWLEGFVTDITERRSAEQALRESEQRLRGSAAQLASQTETLTTITESLAAYVDNADWKGAFSRLLRGALTQTQSEYGFIGVVVEGHKLRVLALEGIVWDQVVNRAFYERAMANYEHDGYLVFESFDNLFGKAITTGQVVITNQPDGHPQAAGRPHGHPPMHNFLGVPIRAGHEVCGVVALANRKGGYTDEEQRCIEALVKYAGGICVTYLQGERTQALAIEREKTHQALQASDARFQELVRNIDEVFYSFDAKTTRVHYISPAYETVWGRSCQSLYDDTQTIRESVHPDDQQKTRDAFHLQRAGRPTQVEFRILRPDGEQRWISDRAYPVLDGDGSVMRVVGVGQDITARKIAEQALDEIEKRYAILFESSPSPMWVFAEETRRFLAVNRAAIDEYGYSESEFLAMTLYDLRPAEDHKLLDKWLAAASANRKEDPRLSVRHQRKDGSVFWARPISRHIVYAGQQARFVVAYDVSNQVKAEESLQGHLFALQRSADAVQAITAHLTLEATMQEVADQARGVIGTHQAVVSLTNGQDWSQVISSISRSDKYAAYRDYMQPSDGSGIYALVCETNRPIRLTQDELEAHPRWRGFGAHGHDHPVMRGWLAVPLTGRDGQNIGLLQLSDKHEGEFSVLDEYVAVELAQLASIALENARLFEQVRLLNDSLERKVTERTAALSRQEALFRALAEQAPEVVWNTDVRGALTYINRRWYELMGGTAENWLGTHWFKVVHPDDQAEVTANWIRCAKSGDLYTGIRRLLAQDGTYHTMSYRASPVRGDAGEILFWVGIDADITELKAIETALRVSNQELETFSYSVSHDLRSPLNTVNGFSNLLARQLDSTVDPKVKHYISRIQTGVEQMGQLIEGLLALAQVSRVALRRDEVDLSEIAQNILDRFQSREPGRAVTIHIDKGLSSRGDGRLLHAAMDNLLGNAWKFSSRQPQTHISVGFSENAGAFYVKDNGAGFDMAYADKLFGTFQRLHAASEFPGTGVGLATVSRIIMRHGGRIWADSYPGEGATFFFTLPGLTPSASSSFGDLA</sequence>
<dbReference type="Gene3D" id="3.30.565.10">
    <property type="entry name" value="Histidine kinase-like ATPase, C-terminal domain"/>
    <property type="match status" value="1"/>
</dbReference>
<feature type="domain" description="PAS" evidence="16">
    <location>
        <begin position="502"/>
        <end position="573"/>
    </location>
</feature>
<accession>A0A916WE44</accession>
<dbReference type="FunFam" id="2.10.70.100:FF:000001">
    <property type="entry name" value="Sensory transduction histidine kinase"/>
    <property type="match status" value="1"/>
</dbReference>
<feature type="domain" description="PAC" evidence="17">
    <location>
        <begin position="894"/>
        <end position="946"/>
    </location>
</feature>
<evidence type="ECO:0000313" key="18">
    <source>
        <dbReference type="EMBL" id="GGA90263.1"/>
    </source>
</evidence>
<dbReference type="Pfam" id="PF13185">
    <property type="entry name" value="GAF_2"/>
    <property type="match status" value="2"/>
</dbReference>
<evidence type="ECO:0000256" key="1">
    <source>
        <dbReference type="ARBA" id="ARBA00000085"/>
    </source>
</evidence>
<keyword evidence="10" id="KW-0547">Nucleotide-binding</keyword>
<evidence type="ECO:0000256" key="14">
    <source>
        <dbReference type="SAM" id="MobiDB-lite"/>
    </source>
</evidence>
<proteinExistence type="predicted"/>
<dbReference type="SUPFAM" id="SSF47384">
    <property type="entry name" value="Homodimeric domain of signal transducing histidine kinase"/>
    <property type="match status" value="1"/>
</dbReference>
<evidence type="ECO:0000256" key="5">
    <source>
        <dbReference type="ARBA" id="ARBA00022519"/>
    </source>
</evidence>
<dbReference type="RefSeq" id="WP_188706983.1">
    <property type="nucleotide sequence ID" value="NZ_BMIG01000002.1"/>
</dbReference>